<keyword evidence="3" id="KW-0804">Transcription</keyword>
<dbReference type="SUPFAM" id="SSF46689">
    <property type="entry name" value="Homeodomain-like"/>
    <property type="match status" value="1"/>
</dbReference>
<keyword evidence="2 4" id="KW-0238">DNA-binding</keyword>
<evidence type="ECO:0000256" key="4">
    <source>
        <dbReference type="PROSITE-ProRule" id="PRU00335"/>
    </source>
</evidence>
<evidence type="ECO:0000259" key="5">
    <source>
        <dbReference type="PROSITE" id="PS50977"/>
    </source>
</evidence>
<dbReference type="PROSITE" id="PS50977">
    <property type="entry name" value="HTH_TETR_2"/>
    <property type="match status" value="1"/>
</dbReference>
<name>A0ABV5NY88_9ACTN</name>
<reference evidence="6 7" key="1">
    <citation type="submission" date="2024-09" db="EMBL/GenBank/DDBJ databases">
        <authorList>
            <person name="Sun Q."/>
            <person name="Mori K."/>
        </authorList>
    </citation>
    <scope>NUCLEOTIDE SEQUENCE [LARGE SCALE GENOMIC DNA]</scope>
    <source>
        <strain evidence="6 7">JCM 3324</strain>
    </source>
</reference>
<evidence type="ECO:0000256" key="2">
    <source>
        <dbReference type="ARBA" id="ARBA00023125"/>
    </source>
</evidence>
<dbReference type="Gene3D" id="1.10.357.10">
    <property type="entry name" value="Tetracycline Repressor, domain 2"/>
    <property type="match status" value="1"/>
</dbReference>
<dbReference type="InterPro" id="IPR001647">
    <property type="entry name" value="HTH_TetR"/>
</dbReference>
<feature type="DNA-binding region" description="H-T-H motif" evidence="4">
    <location>
        <begin position="29"/>
        <end position="48"/>
    </location>
</feature>
<feature type="domain" description="HTH tetR-type" evidence="5">
    <location>
        <begin position="6"/>
        <end position="66"/>
    </location>
</feature>
<dbReference type="Gene3D" id="1.10.10.60">
    <property type="entry name" value="Homeodomain-like"/>
    <property type="match status" value="1"/>
</dbReference>
<evidence type="ECO:0000256" key="3">
    <source>
        <dbReference type="ARBA" id="ARBA00023163"/>
    </source>
</evidence>
<dbReference type="InterPro" id="IPR036271">
    <property type="entry name" value="Tet_transcr_reg_TetR-rel_C_sf"/>
</dbReference>
<dbReference type="EMBL" id="JBHMCF010000041">
    <property type="protein sequence ID" value="MFB9475280.1"/>
    <property type="molecule type" value="Genomic_DNA"/>
</dbReference>
<gene>
    <name evidence="6" type="ORF">ACFFR3_37825</name>
</gene>
<dbReference type="InterPro" id="IPR009057">
    <property type="entry name" value="Homeodomain-like_sf"/>
</dbReference>
<evidence type="ECO:0000313" key="7">
    <source>
        <dbReference type="Proteomes" id="UP001589568"/>
    </source>
</evidence>
<protein>
    <submittedName>
        <fullName evidence="6">TetR/AcrR family transcriptional regulator</fullName>
    </submittedName>
</protein>
<dbReference type="InterPro" id="IPR025996">
    <property type="entry name" value="MT1864/Rv1816-like_C"/>
</dbReference>
<keyword evidence="7" id="KW-1185">Reference proteome</keyword>
<dbReference type="PRINTS" id="PR00455">
    <property type="entry name" value="HTHTETR"/>
</dbReference>
<organism evidence="6 7">
    <name type="scientific">Nonomuraea salmonea</name>
    <dbReference type="NCBI Taxonomy" id="46181"/>
    <lineage>
        <taxon>Bacteria</taxon>
        <taxon>Bacillati</taxon>
        <taxon>Actinomycetota</taxon>
        <taxon>Actinomycetes</taxon>
        <taxon>Streptosporangiales</taxon>
        <taxon>Streptosporangiaceae</taxon>
        <taxon>Nonomuraea</taxon>
    </lineage>
</organism>
<dbReference type="PANTHER" id="PTHR30055:SF234">
    <property type="entry name" value="HTH-TYPE TRANSCRIPTIONAL REGULATOR BETI"/>
    <property type="match status" value="1"/>
</dbReference>
<keyword evidence="1" id="KW-0805">Transcription regulation</keyword>
<dbReference type="RefSeq" id="WP_345385156.1">
    <property type="nucleotide sequence ID" value="NZ_BAAAXS010000001.1"/>
</dbReference>
<evidence type="ECO:0000313" key="6">
    <source>
        <dbReference type="EMBL" id="MFB9475280.1"/>
    </source>
</evidence>
<dbReference type="InterPro" id="IPR050109">
    <property type="entry name" value="HTH-type_TetR-like_transc_reg"/>
</dbReference>
<proteinExistence type="predicted"/>
<accession>A0ABV5NY88</accession>
<dbReference type="Pfam" id="PF00440">
    <property type="entry name" value="TetR_N"/>
    <property type="match status" value="1"/>
</dbReference>
<comment type="caution">
    <text evidence="6">The sequence shown here is derived from an EMBL/GenBank/DDBJ whole genome shotgun (WGS) entry which is preliminary data.</text>
</comment>
<sequence>MPAPEKTSLSKIVAAGRELLEEVGRQGLTMQNVAERVGVRAPSLYKHVANRAALLTAVAEATVDDLRAQAEATDGSLEELIRSYRRFAHARPEGFRLMFDASTEALARTSEPVLRASGRLVGEQHALEAARTVTAWATGFINMELSGHFRLGGDVEQGFEYGLATICRALGNGAGQG</sequence>
<dbReference type="SUPFAM" id="SSF48498">
    <property type="entry name" value="Tetracyclin repressor-like, C-terminal domain"/>
    <property type="match status" value="1"/>
</dbReference>
<dbReference type="Pfam" id="PF13305">
    <property type="entry name" value="TetR_C_33"/>
    <property type="match status" value="1"/>
</dbReference>
<evidence type="ECO:0000256" key="1">
    <source>
        <dbReference type="ARBA" id="ARBA00023015"/>
    </source>
</evidence>
<dbReference type="PANTHER" id="PTHR30055">
    <property type="entry name" value="HTH-TYPE TRANSCRIPTIONAL REGULATOR RUTR"/>
    <property type="match status" value="1"/>
</dbReference>
<dbReference type="Proteomes" id="UP001589568">
    <property type="component" value="Unassembled WGS sequence"/>
</dbReference>